<reference evidence="2" key="1">
    <citation type="journal article" date="2020" name="Stud. Mycol.">
        <title>101 Dothideomycetes genomes: a test case for predicting lifestyles and emergence of pathogens.</title>
        <authorList>
            <person name="Haridas S."/>
            <person name="Albert R."/>
            <person name="Binder M."/>
            <person name="Bloem J."/>
            <person name="Labutti K."/>
            <person name="Salamov A."/>
            <person name="Andreopoulos B."/>
            <person name="Baker S."/>
            <person name="Barry K."/>
            <person name="Bills G."/>
            <person name="Bluhm B."/>
            <person name="Cannon C."/>
            <person name="Castanera R."/>
            <person name="Culley D."/>
            <person name="Daum C."/>
            <person name="Ezra D."/>
            <person name="Gonzalez J."/>
            <person name="Henrissat B."/>
            <person name="Kuo A."/>
            <person name="Liang C."/>
            <person name="Lipzen A."/>
            <person name="Lutzoni F."/>
            <person name="Magnuson J."/>
            <person name="Mondo S."/>
            <person name="Nolan M."/>
            <person name="Ohm R."/>
            <person name="Pangilinan J."/>
            <person name="Park H.-J."/>
            <person name="Ramirez L."/>
            <person name="Alfaro M."/>
            <person name="Sun H."/>
            <person name="Tritt A."/>
            <person name="Yoshinaga Y."/>
            <person name="Zwiers L.-H."/>
            <person name="Turgeon B."/>
            <person name="Goodwin S."/>
            <person name="Spatafora J."/>
            <person name="Crous P."/>
            <person name="Grigoriev I."/>
        </authorList>
    </citation>
    <scope>NUCLEOTIDE SEQUENCE</scope>
    <source>
        <strain evidence="2">CBS 113979</strain>
    </source>
</reference>
<dbReference type="EMBL" id="ML977179">
    <property type="protein sequence ID" value="KAF1982950.1"/>
    <property type="molecule type" value="Genomic_DNA"/>
</dbReference>
<evidence type="ECO:0000256" key="1">
    <source>
        <dbReference type="SAM" id="MobiDB-lite"/>
    </source>
</evidence>
<gene>
    <name evidence="2" type="ORF">K402DRAFT_184171</name>
</gene>
<evidence type="ECO:0000313" key="3">
    <source>
        <dbReference type="Proteomes" id="UP000800041"/>
    </source>
</evidence>
<sequence>MFCSAGSIAIGVKRETPGHIHAPSLVGGHSHDTALSWPYPSRFATAQRRWGWRRGGGSPTLLVACGGAGGLLSAGNKAQPSSLPIQTPTQASSPSPRCVPLPSMHRWNAVSIAKGLESAAKLPRTVVCDAPVAACRALTPSPIRH</sequence>
<keyword evidence="3" id="KW-1185">Reference proteome</keyword>
<feature type="region of interest" description="Disordered" evidence="1">
    <location>
        <begin position="76"/>
        <end position="97"/>
    </location>
</feature>
<dbReference type="Proteomes" id="UP000800041">
    <property type="component" value="Unassembled WGS sequence"/>
</dbReference>
<proteinExistence type="predicted"/>
<evidence type="ECO:0000313" key="2">
    <source>
        <dbReference type="EMBL" id="KAF1982950.1"/>
    </source>
</evidence>
<organism evidence="2 3">
    <name type="scientific">Aulographum hederae CBS 113979</name>
    <dbReference type="NCBI Taxonomy" id="1176131"/>
    <lineage>
        <taxon>Eukaryota</taxon>
        <taxon>Fungi</taxon>
        <taxon>Dikarya</taxon>
        <taxon>Ascomycota</taxon>
        <taxon>Pezizomycotina</taxon>
        <taxon>Dothideomycetes</taxon>
        <taxon>Pleosporomycetidae</taxon>
        <taxon>Aulographales</taxon>
        <taxon>Aulographaceae</taxon>
    </lineage>
</organism>
<protein>
    <submittedName>
        <fullName evidence="2">Uncharacterized protein</fullName>
    </submittedName>
</protein>
<accession>A0A6G1GQ72</accession>
<feature type="compositionally biased region" description="Polar residues" evidence="1">
    <location>
        <begin position="79"/>
        <end position="95"/>
    </location>
</feature>
<name>A0A6G1GQ72_9PEZI</name>
<dbReference type="AlphaFoldDB" id="A0A6G1GQ72"/>